<feature type="compositionally biased region" description="Basic residues" evidence="2">
    <location>
        <begin position="677"/>
        <end position="687"/>
    </location>
</feature>
<dbReference type="InterPro" id="IPR036063">
    <property type="entry name" value="Smr_dom_sf"/>
</dbReference>
<dbReference type="CDD" id="cd14279">
    <property type="entry name" value="CUE"/>
    <property type="match status" value="2"/>
</dbReference>
<feature type="region of interest" description="Disordered" evidence="2">
    <location>
        <begin position="798"/>
        <end position="851"/>
    </location>
</feature>
<feature type="compositionally biased region" description="Basic and acidic residues" evidence="2">
    <location>
        <begin position="1364"/>
        <end position="1374"/>
    </location>
</feature>
<sequence length="2199" mass="246962">MASNNQRTPSVPPQPRWSNDGKKIVKEQKQQVLDQVKEMFGSILEQDVILSVVLNCKWKLQPSINALIMLSENAEVPSNRGSQNVSEQSSRPMSNSMGMSSNSEKRMRNDDPDKTMHKSNIQNDITTGFLNLNDKELLRQQEEFRKFELLKKDLANKGFVSTVNENVSNLSYSQESMKVPPLKLQQFGQAWSSGNQTTGKADFSKVYYCSDIESESPSAQINSTMNQLWGNTSNIGQKKTKETNNQFDNLFGSKLQFSRDLPDKIGNKGTIPKNNKTQNQQSSALQQHQQHQNFNPDHPGSAQSPKSKDTKNLNTKGGSKSQSGEPNVKGFPYTSMHFTSAEYKSTDYEDDFQESQMDQHQQQVEQFGSNYDDEIKNKTGSGKSNLYKGETESLCGLKVQYRLPGLENSSDDDADVVIEEERMDYPMQIPSLMSTNVCQFISSPTEIQPKNTRSDISVSNTPSPPDSPQHNTYDNTLQNIISSIIEGHKVLIITRGLPGSGKSHLATNIVRSSVGGDPNQFVFSADDYFVMLGRGTYQFVRSKLSEAHSYAQKRAFKAMRDGVSPVIISNTNTQSWEMQPYVVMGVQNGYIIEVLEPNTPWANNVNELAKRNTHGVLKDAIRHMIEKYERNITGPKLIEQFSLRYSPDNIPPQYRKFPPLSSMSNSQEQQKNENQKSTKRNRRRKRAQAYNSDDVFTMPNTDQLDHLLSDNDKNMKPSANSRGPQNSKDTLENIVSNALMSENDTLNKSLVDYCIETDSSDEMDEDNVPDQREDSNSPTGNNKVLDLLSKNVMNDRECEVPLSNNSSPSVSKDKGNSLSETMQSDDSPSKTDDFNSRKTSSNLQHQSLGAIGSERKGSVTTIEYETARKNAVDECNQENTENILSQCWDFTLLVNGRQIHSTTNYEHCKTQKKKQPEFEDIEKDVGSNIEKEAKTDNDYPTGVIITEIDTEEAEAEWRKSASLVETFGDDTSIPEDPEVTITNIIKKMDAEEPEIDVKHQVNSLDTDFNAELVDTEPESSSEGQGLIGSIFTGIKNSLLGFNSYTRRVEDTVRNEESMMKYKHQTNDNSLSETDAFENEMSHREPSVIAPNENDSQKTEQEFVLTGISATIVGDDLSSKLSDLNLNSTLVPSTDSDKGICRLSTPVMFDNTENDANSKLVVKDTLTNKLAVENKGSTENPGSVSDSKSLIQNQTKNSCAYSSIDANDAFAINEDEMSNAEITAEKSQTIDESDMEELVALKQKDDEDQSKEEKNKSLAESIDKLIIPNLSDIDQTQKVEGLPESISDLKMTGSDCETSNEAISEVICKKEVAYICGTDSHDNESKSSEIEPSNLIISAEISTKETVKVPEDNVSEFISTERESLSKSHDLKLTSDNEFEDLSPGTPTGNSLECKNENSALLESKEESENNFESSIHPYNNLDDSSTEECCECYEECCELLMASDPEDLIDVKQVENLDEVKASTKQNLGGDGDKTESENKTVEIVDNLNQVTWKESPFPVEHISPVRETVKKSDNVMKSDSSTNTSSYDFNVLYVGGTSEYRIMSATSRSINNSTSIVVEEKPPLKLMLDKSSMTSVVDVLSGEESLEFKTEVETIMNVEKLLDMFPNVPHEDITEIYKNLCNCDFDWAVDVLLDGVPEDVTKYTKIESPKIVLDRQATPSAGSSEAGDSESQNSTPHKERLDKIKQQSSSSESNEGNAKVQHPNFSPRKKKDKHTVSKEQLELKRQIEEKMVINEACYNPHILRVKRWKNGEPDITIEENKDAHPQIKDVPGTLPLLISETDDCVEETLSLETSESTDDFTEDDIEPEEMMELNLGHDFIKTLENEFGNPEFQFADGLFPVIQIKKSMAQQLHALWIESMERQLNAQQEHLDRMIEKDAEYARSLEQEEARLLTEPVVPNLSQIMDMEMALAIYNNDLKKQVKLETPNDMASRLTRQMLHEMFTDHDPETLDEILNAHNGDYKETVEVLEASTGLLSNRNHTLKKQRSLIDRVRKESIETNEVEKNSQGSATGTINSHSSKPDNSNFATLTYEAAMQEAQESRKEAQRQLSLRNENFNKATEAFRKGNREVAGYYSQMAKLHSKKMEYANWTAASAFVTAQDYMMNTENTLDLHYLYVAEALHALDVFLEHQLSKLSEGNKKSMNLYIITGRGIRSTKGLSRIKPAVSKKLASKNIRFMEENPGCLKVVIHRRNITMG</sequence>
<organism evidence="5 7">
    <name type="scientific">Neodiprion lecontei</name>
    <name type="common">Redheaded pine sawfly</name>
    <dbReference type="NCBI Taxonomy" id="441921"/>
    <lineage>
        <taxon>Eukaryota</taxon>
        <taxon>Metazoa</taxon>
        <taxon>Ecdysozoa</taxon>
        <taxon>Arthropoda</taxon>
        <taxon>Hexapoda</taxon>
        <taxon>Insecta</taxon>
        <taxon>Pterygota</taxon>
        <taxon>Neoptera</taxon>
        <taxon>Endopterygota</taxon>
        <taxon>Hymenoptera</taxon>
        <taxon>Tenthredinoidea</taxon>
        <taxon>Diprionidae</taxon>
        <taxon>Diprioninae</taxon>
        <taxon>Neodiprion</taxon>
    </lineage>
</organism>
<dbReference type="RefSeq" id="XP_046597469.1">
    <property type="nucleotide sequence ID" value="XM_046741513.1"/>
</dbReference>
<feature type="compositionally biased region" description="Low complexity" evidence="2">
    <location>
        <begin position="1661"/>
        <end position="1672"/>
    </location>
</feature>
<evidence type="ECO:0000313" key="8">
    <source>
        <dbReference type="RefSeq" id="XP_046597469.1"/>
    </source>
</evidence>
<name>A0ABM3GB28_NEOLC</name>
<reference evidence="6 7" key="1">
    <citation type="submission" date="2025-05" db="UniProtKB">
        <authorList>
            <consortium name="RefSeq"/>
        </authorList>
    </citation>
    <scope>IDENTIFICATION</scope>
    <source>
        <tissue evidence="6 7">Thorax and Abdomen</tissue>
    </source>
</reference>
<dbReference type="InterPro" id="IPR013899">
    <property type="entry name" value="DUF1771"/>
</dbReference>
<feature type="region of interest" description="Disordered" evidence="2">
    <location>
        <begin position="759"/>
        <end position="784"/>
    </location>
</feature>
<feature type="compositionally biased region" description="Basic and acidic residues" evidence="2">
    <location>
        <begin position="827"/>
        <end position="836"/>
    </location>
</feature>
<accession>A0ABM3GB28</accession>
<evidence type="ECO:0000259" key="4">
    <source>
        <dbReference type="PROSITE" id="PS51140"/>
    </source>
</evidence>
<dbReference type="SMART" id="SM00463">
    <property type="entry name" value="SMR"/>
    <property type="match status" value="1"/>
</dbReference>
<dbReference type="Gene3D" id="3.30.1370.110">
    <property type="match status" value="1"/>
</dbReference>
<dbReference type="InterPro" id="IPR002625">
    <property type="entry name" value="Smr_dom"/>
</dbReference>
<keyword evidence="5" id="KW-1185">Reference proteome</keyword>
<dbReference type="InterPro" id="IPR052772">
    <property type="entry name" value="Endo/PolyKinase_Domain-Protein"/>
</dbReference>
<feature type="compositionally biased region" description="Low complexity" evidence="2">
    <location>
        <begin position="278"/>
        <end position="293"/>
    </location>
</feature>
<evidence type="ECO:0000259" key="3">
    <source>
        <dbReference type="PROSITE" id="PS50828"/>
    </source>
</evidence>
<evidence type="ECO:0000313" key="5">
    <source>
        <dbReference type="Proteomes" id="UP000829291"/>
    </source>
</evidence>
<dbReference type="SMART" id="SM01162">
    <property type="entry name" value="DUF1771"/>
    <property type="match status" value="1"/>
</dbReference>
<gene>
    <name evidence="6 7 8" type="primary">LOC107221266</name>
</gene>
<feature type="compositionally biased region" description="Polar residues" evidence="2">
    <location>
        <begin position="312"/>
        <end position="325"/>
    </location>
</feature>
<dbReference type="InterPro" id="IPR003892">
    <property type="entry name" value="CUE"/>
</dbReference>
<dbReference type="PANTHER" id="PTHR46535">
    <property type="entry name" value="NEDD4-BINDING PROTEIN 2"/>
    <property type="match status" value="1"/>
</dbReference>
<feature type="compositionally biased region" description="Polar residues" evidence="2">
    <location>
        <begin position="717"/>
        <end position="729"/>
    </location>
</feature>
<dbReference type="InterPro" id="IPR027417">
    <property type="entry name" value="P-loop_NTPase"/>
</dbReference>
<feature type="region of interest" description="Disordered" evidence="2">
    <location>
        <begin position="649"/>
        <end position="729"/>
    </location>
</feature>
<feature type="region of interest" description="Disordered" evidence="2">
    <location>
        <begin position="2001"/>
        <end position="2027"/>
    </location>
</feature>
<proteinExistence type="predicted"/>
<dbReference type="RefSeq" id="XP_046597468.1">
    <property type="nucleotide sequence ID" value="XM_046741512.1"/>
</dbReference>
<dbReference type="SUPFAM" id="SSF52540">
    <property type="entry name" value="P-loop containing nucleoside triphosphate hydrolases"/>
    <property type="match status" value="1"/>
</dbReference>
<evidence type="ECO:0000313" key="6">
    <source>
        <dbReference type="RefSeq" id="XP_046597467.1"/>
    </source>
</evidence>
<feature type="compositionally biased region" description="Low complexity" evidence="2">
    <location>
        <begin position="89"/>
        <end position="102"/>
    </location>
</feature>
<feature type="compositionally biased region" description="Acidic residues" evidence="2">
    <location>
        <begin position="759"/>
        <end position="768"/>
    </location>
</feature>
<dbReference type="Proteomes" id="UP000829291">
    <property type="component" value="Chromosome 5"/>
</dbReference>
<feature type="region of interest" description="Disordered" evidence="2">
    <location>
        <begin position="1"/>
        <end position="21"/>
    </location>
</feature>
<feature type="domain" description="CUE" evidence="4">
    <location>
        <begin position="28"/>
        <end position="72"/>
    </location>
</feature>
<feature type="compositionally biased region" description="Low complexity" evidence="2">
    <location>
        <begin position="800"/>
        <end position="810"/>
    </location>
</feature>
<feature type="compositionally biased region" description="Polar residues" evidence="2">
    <location>
        <begin position="2007"/>
        <end position="2027"/>
    </location>
</feature>
<keyword evidence="1" id="KW-0175">Coiled coil</keyword>
<feature type="compositionally biased region" description="Basic and acidic residues" evidence="2">
    <location>
        <begin position="703"/>
        <end position="715"/>
    </location>
</feature>
<feature type="compositionally biased region" description="Basic and acidic residues" evidence="2">
    <location>
        <begin position="1677"/>
        <end position="1686"/>
    </location>
</feature>
<feature type="compositionally biased region" description="Polar residues" evidence="2">
    <location>
        <begin position="79"/>
        <end position="88"/>
    </location>
</feature>
<dbReference type="GeneID" id="107221266"/>
<feature type="coiled-coil region" evidence="1">
    <location>
        <begin position="2030"/>
        <end position="2057"/>
    </location>
</feature>
<feature type="domain" description="Smr" evidence="3">
    <location>
        <begin position="2112"/>
        <end position="2192"/>
    </location>
</feature>
<dbReference type="Pfam" id="PF13671">
    <property type="entry name" value="AAA_33"/>
    <property type="match status" value="1"/>
</dbReference>
<feature type="compositionally biased region" description="Basic and acidic residues" evidence="2">
    <location>
        <begin position="103"/>
        <end position="116"/>
    </location>
</feature>
<feature type="region of interest" description="Disordered" evidence="2">
    <location>
        <begin position="443"/>
        <end position="471"/>
    </location>
</feature>
<dbReference type="SUPFAM" id="SSF160443">
    <property type="entry name" value="SMR domain-like"/>
    <property type="match status" value="1"/>
</dbReference>
<dbReference type="PROSITE" id="PS51140">
    <property type="entry name" value="CUE"/>
    <property type="match status" value="1"/>
</dbReference>
<feature type="compositionally biased region" description="Polar residues" evidence="2">
    <location>
        <begin position="443"/>
        <end position="461"/>
    </location>
</feature>
<dbReference type="RefSeq" id="XP_046597467.1">
    <property type="nucleotide sequence ID" value="XM_046741511.1"/>
</dbReference>
<evidence type="ECO:0000256" key="1">
    <source>
        <dbReference type="SAM" id="Coils"/>
    </source>
</evidence>
<feature type="region of interest" description="Disordered" evidence="2">
    <location>
        <begin position="1364"/>
        <end position="1393"/>
    </location>
</feature>
<evidence type="ECO:0000256" key="2">
    <source>
        <dbReference type="SAM" id="MobiDB-lite"/>
    </source>
</evidence>
<feature type="compositionally biased region" description="Polar residues" evidence="2">
    <location>
        <begin position="837"/>
        <end position="847"/>
    </location>
</feature>
<dbReference type="PROSITE" id="PS50828">
    <property type="entry name" value="SMR"/>
    <property type="match status" value="1"/>
</dbReference>
<feature type="region of interest" description="Disordered" evidence="2">
    <location>
        <begin position="75"/>
        <end position="119"/>
    </location>
</feature>
<dbReference type="Pfam" id="PF08590">
    <property type="entry name" value="DUF1771"/>
    <property type="match status" value="1"/>
</dbReference>
<evidence type="ECO:0000313" key="7">
    <source>
        <dbReference type="RefSeq" id="XP_046597468.1"/>
    </source>
</evidence>
<protein>
    <submittedName>
        <fullName evidence="6 7">Uncharacterized protein LOC107221266</fullName>
    </submittedName>
</protein>
<dbReference type="PANTHER" id="PTHR46535:SF1">
    <property type="entry name" value="NEDD4-BINDING PROTEIN 2"/>
    <property type="match status" value="1"/>
</dbReference>
<feature type="region of interest" description="Disordered" evidence="2">
    <location>
        <begin position="254"/>
        <end position="333"/>
    </location>
</feature>
<dbReference type="Gene3D" id="3.40.50.300">
    <property type="entry name" value="P-loop containing nucleotide triphosphate hydrolases"/>
    <property type="match status" value="1"/>
</dbReference>
<feature type="region of interest" description="Disordered" evidence="2">
    <location>
        <begin position="1655"/>
        <end position="1721"/>
    </location>
</feature>
<feature type="compositionally biased region" description="Polar residues" evidence="2">
    <location>
        <begin position="816"/>
        <end position="826"/>
    </location>
</feature>